<dbReference type="Pfam" id="PF00651">
    <property type="entry name" value="BTB"/>
    <property type="match status" value="1"/>
</dbReference>
<dbReference type="SMART" id="SM00225">
    <property type="entry name" value="BTB"/>
    <property type="match status" value="1"/>
</dbReference>
<dbReference type="InterPro" id="IPR011333">
    <property type="entry name" value="SKP1/BTB/POZ_sf"/>
</dbReference>
<dbReference type="SUPFAM" id="SSF46689">
    <property type="entry name" value="Homeodomain-like"/>
    <property type="match status" value="1"/>
</dbReference>
<dbReference type="Proteomes" id="UP001153620">
    <property type="component" value="Chromosome 2"/>
</dbReference>
<dbReference type="Pfam" id="PF05225">
    <property type="entry name" value="HTH_psq"/>
    <property type="match status" value="1"/>
</dbReference>
<keyword evidence="2" id="KW-0539">Nucleus</keyword>
<protein>
    <recommendedName>
        <fullName evidence="3">BTB domain-containing protein</fullName>
    </recommendedName>
</protein>
<sequence length="429" mass="49041">MQQFQIKWNNHLNIFSSALSKYFHDKKFLDVILVVENGNHMIQCHKIVLDACSQYFSNIFKSKLLEEKNIVICLPKEIELWEIQAVLNYMYNGEVCISQDGLKSLVKCAEILQVKGLCGVDSISERKINSNDISDDAIIKHEISIDEEETEIFETDCVQSIVKEKDISQERTTDHAVTSHLKNNETENFLRVKKNLFNKEESILERVNVPNNNGNNLPSSNNRDQYDAFENIICSPSIFMENDKESIDTKTAIKFQSSKNVTNPNEDEDQNMMYTNDVLYDLISKKMTGGNLATDTDGDCNLMISSVNSLNDDANTDSDAKKSIAGLYLRNPRGNQIRQYDVNALYSALEDVRNGVSIYRAAQTYSIPRKTLRNWMKRLHIKSHFPMPKQLAKAAEKKKSLQNSILIDGMDGDNPFKTEEVEFKTNINF</sequence>
<evidence type="ECO:0000259" key="3">
    <source>
        <dbReference type="PROSITE" id="PS50097"/>
    </source>
</evidence>
<dbReference type="GO" id="GO:0006357">
    <property type="term" value="P:regulation of transcription by RNA polymerase II"/>
    <property type="evidence" value="ECO:0007669"/>
    <property type="project" value="TreeGrafter"/>
</dbReference>
<reference evidence="4" key="2">
    <citation type="submission" date="2022-10" db="EMBL/GenBank/DDBJ databases">
        <authorList>
            <consortium name="ENA_rothamsted_submissions"/>
            <consortium name="culmorum"/>
            <person name="King R."/>
        </authorList>
    </citation>
    <scope>NUCLEOTIDE SEQUENCE</scope>
</reference>
<comment type="subcellular location">
    <subcellularLocation>
        <location evidence="1">Nucleus</location>
    </subcellularLocation>
</comment>
<dbReference type="GO" id="GO:0003677">
    <property type="term" value="F:DNA binding"/>
    <property type="evidence" value="ECO:0007669"/>
    <property type="project" value="InterPro"/>
</dbReference>
<keyword evidence="5" id="KW-1185">Reference proteome</keyword>
<proteinExistence type="predicted"/>
<dbReference type="OrthoDB" id="7790938at2759"/>
<evidence type="ECO:0000313" key="4">
    <source>
        <dbReference type="EMBL" id="CAG9803804.1"/>
    </source>
</evidence>
<dbReference type="PANTHER" id="PTHR23110:SF108">
    <property type="entry name" value="LD19131P"/>
    <property type="match status" value="1"/>
</dbReference>
<dbReference type="SUPFAM" id="SSF54695">
    <property type="entry name" value="POZ domain"/>
    <property type="match status" value="1"/>
</dbReference>
<dbReference type="InterPro" id="IPR009057">
    <property type="entry name" value="Homeodomain-like_sf"/>
</dbReference>
<dbReference type="InterPro" id="IPR007889">
    <property type="entry name" value="HTH_Psq"/>
</dbReference>
<organism evidence="4 5">
    <name type="scientific">Chironomus riparius</name>
    <dbReference type="NCBI Taxonomy" id="315576"/>
    <lineage>
        <taxon>Eukaryota</taxon>
        <taxon>Metazoa</taxon>
        <taxon>Ecdysozoa</taxon>
        <taxon>Arthropoda</taxon>
        <taxon>Hexapoda</taxon>
        <taxon>Insecta</taxon>
        <taxon>Pterygota</taxon>
        <taxon>Neoptera</taxon>
        <taxon>Endopterygota</taxon>
        <taxon>Diptera</taxon>
        <taxon>Nematocera</taxon>
        <taxon>Chironomoidea</taxon>
        <taxon>Chironomidae</taxon>
        <taxon>Chironominae</taxon>
        <taxon>Chironomus</taxon>
    </lineage>
</organism>
<evidence type="ECO:0000313" key="5">
    <source>
        <dbReference type="Proteomes" id="UP001153620"/>
    </source>
</evidence>
<dbReference type="InterPro" id="IPR051095">
    <property type="entry name" value="Dros_DevTransReg"/>
</dbReference>
<accession>A0A9N9RUM5</accession>
<name>A0A9N9RUM5_9DIPT</name>
<dbReference type="AlphaFoldDB" id="A0A9N9RUM5"/>
<dbReference type="InterPro" id="IPR000210">
    <property type="entry name" value="BTB/POZ_dom"/>
</dbReference>
<dbReference type="PROSITE" id="PS50097">
    <property type="entry name" value="BTB"/>
    <property type="match status" value="1"/>
</dbReference>
<dbReference type="Gene3D" id="3.30.710.10">
    <property type="entry name" value="Potassium Channel Kv1.1, Chain A"/>
    <property type="match status" value="1"/>
</dbReference>
<reference evidence="4" key="1">
    <citation type="submission" date="2022-01" db="EMBL/GenBank/DDBJ databases">
        <authorList>
            <person name="King R."/>
        </authorList>
    </citation>
    <scope>NUCLEOTIDE SEQUENCE</scope>
</reference>
<evidence type="ECO:0000256" key="2">
    <source>
        <dbReference type="ARBA" id="ARBA00023242"/>
    </source>
</evidence>
<gene>
    <name evidence="4" type="ORF">CHIRRI_LOCUS6700</name>
</gene>
<dbReference type="Gene3D" id="1.10.10.60">
    <property type="entry name" value="Homeodomain-like"/>
    <property type="match status" value="1"/>
</dbReference>
<evidence type="ECO:0000256" key="1">
    <source>
        <dbReference type="ARBA" id="ARBA00004123"/>
    </source>
</evidence>
<dbReference type="GO" id="GO:0005634">
    <property type="term" value="C:nucleus"/>
    <property type="evidence" value="ECO:0007669"/>
    <property type="project" value="UniProtKB-SubCell"/>
</dbReference>
<dbReference type="PANTHER" id="PTHR23110">
    <property type="entry name" value="BTB DOMAIN TRANSCRIPTION FACTOR"/>
    <property type="match status" value="1"/>
</dbReference>
<dbReference type="EMBL" id="OU895878">
    <property type="protein sequence ID" value="CAG9803804.1"/>
    <property type="molecule type" value="Genomic_DNA"/>
</dbReference>
<feature type="domain" description="BTB" evidence="3">
    <location>
        <begin position="29"/>
        <end position="99"/>
    </location>
</feature>